<dbReference type="Pfam" id="PF13921">
    <property type="entry name" value="Myb_DNA-bind_6"/>
    <property type="match status" value="1"/>
</dbReference>
<dbReference type="InterPro" id="IPR009057">
    <property type="entry name" value="Homeodomain-like_sf"/>
</dbReference>
<dbReference type="SUPFAM" id="SSF46689">
    <property type="entry name" value="Homeodomain-like"/>
    <property type="match status" value="2"/>
</dbReference>
<dbReference type="Proteomes" id="UP001473302">
    <property type="component" value="Unassembled WGS sequence"/>
</dbReference>
<dbReference type="PANTHER" id="PTHR46621">
    <property type="entry name" value="SNRNA-ACTIVATING PROTEIN COMPLEX SUBUNIT 4"/>
    <property type="match status" value="1"/>
</dbReference>
<dbReference type="EMBL" id="BAABUK010000003">
    <property type="protein sequence ID" value="GAA5808485.1"/>
    <property type="molecule type" value="Genomic_DNA"/>
</dbReference>
<evidence type="ECO:0000313" key="7">
    <source>
        <dbReference type="Proteomes" id="UP001473302"/>
    </source>
</evidence>
<evidence type="ECO:0000256" key="1">
    <source>
        <dbReference type="ARBA" id="ARBA00023015"/>
    </source>
</evidence>
<dbReference type="Gene3D" id="1.10.10.60">
    <property type="entry name" value="Homeodomain-like"/>
    <property type="match status" value="3"/>
</dbReference>
<dbReference type="SMART" id="SM00717">
    <property type="entry name" value="SANT"/>
    <property type="match status" value="4"/>
</dbReference>
<evidence type="ECO:0000259" key="5">
    <source>
        <dbReference type="PROSITE" id="PS50090"/>
    </source>
</evidence>
<gene>
    <name evidence="6" type="ORF">MFLAVUS_001876</name>
</gene>
<dbReference type="PANTHER" id="PTHR46621:SF1">
    <property type="entry name" value="SNRNA-ACTIVATING PROTEIN COMPLEX SUBUNIT 4"/>
    <property type="match status" value="1"/>
</dbReference>
<comment type="caution">
    <text evidence="6">The sequence shown here is derived from an EMBL/GenBank/DDBJ whole genome shotgun (WGS) entry which is preliminary data.</text>
</comment>
<accession>A0ABP9YNN9</accession>
<dbReference type="PROSITE" id="PS50090">
    <property type="entry name" value="MYB_LIKE"/>
    <property type="match status" value="1"/>
</dbReference>
<keyword evidence="1" id="KW-0805">Transcription regulation</keyword>
<keyword evidence="2" id="KW-0238">DNA-binding</keyword>
<evidence type="ECO:0000256" key="2">
    <source>
        <dbReference type="ARBA" id="ARBA00023125"/>
    </source>
</evidence>
<dbReference type="InterPro" id="IPR001005">
    <property type="entry name" value="SANT/Myb"/>
</dbReference>
<protein>
    <recommendedName>
        <fullName evidence="5">Myb-like domain-containing protein</fullName>
    </recommendedName>
</protein>
<dbReference type="Pfam" id="PF00249">
    <property type="entry name" value="Myb_DNA-binding"/>
    <property type="match status" value="1"/>
</dbReference>
<evidence type="ECO:0000256" key="3">
    <source>
        <dbReference type="ARBA" id="ARBA00023163"/>
    </source>
</evidence>
<keyword evidence="7" id="KW-1185">Reference proteome</keyword>
<dbReference type="CDD" id="cd00167">
    <property type="entry name" value="SANT"/>
    <property type="match status" value="2"/>
</dbReference>
<sequence>MNCKSFRSVFNFAFTQQRTLSTAKHPQKIWSVEETKKLLGLINVHGNNWTLLQSHFPDRGPKSLGSRYRLLRSKSAEELQALLEDKKPETPTIKNFSKAEDKLLDSLVHSVGLDWDKICLEFPSRTKLELSERYEVLAVEPANRRGPWSAKESKHFESLFAIYGEDFPRISSALKTRSIKQCQIRHSYFSNLRLSTSTLTDKQIENLKKAVADHGPEDFKLVLRKAKLPYSLIVEDVRKYYWRELDPKISVGEWQDHEVEFMVRLYDELDGCMELVQARLPIKRGLKDMWLQHYKYIESKSLLL</sequence>
<feature type="domain" description="Myb-like" evidence="5">
    <location>
        <begin position="30"/>
        <end position="72"/>
    </location>
</feature>
<evidence type="ECO:0000313" key="6">
    <source>
        <dbReference type="EMBL" id="GAA5808485.1"/>
    </source>
</evidence>
<name>A0ABP9YNN9_9FUNG</name>
<keyword evidence="4" id="KW-0539">Nucleus</keyword>
<proteinExistence type="predicted"/>
<reference evidence="6 7" key="1">
    <citation type="submission" date="2024-04" db="EMBL/GenBank/DDBJ databases">
        <title>genome sequences of Mucor flavus KT1a and Helicostylum pulchrum KT1b strains isolated from the surface of a dry-aged beef.</title>
        <authorList>
            <person name="Toyotome T."/>
            <person name="Hosono M."/>
            <person name="Torimaru M."/>
            <person name="Fukuda K."/>
            <person name="Mikami N."/>
        </authorList>
    </citation>
    <scope>NUCLEOTIDE SEQUENCE [LARGE SCALE GENOMIC DNA]</scope>
    <source>
        <strain evidence="6 7">KT1a</strain>
    </source>
</reference>
<keyword evidence="3" id="KW-0804">Transcription</keyword>
<evidence type="ECO:0000256" key="4">
    <source>
        <dbReference type="ARBA" id="ARBA00023242"/>
    </source>
</evidence>
<dbReference type="InterPro" id="IPR051575">
    <property type="entry name" value="Myb-like_DNA-bd"/>
</dbReference>
<organism evidence="6 7">
    <name type="scientific">Mucor flavus</name>
    <dbReference type="NCBI Taxonomy" id="439312"/>
    <lineage>
        <taxon>Eukaryota</taxon>
        <taxon>Fungi</taxon>
        <taxon>Fungi incertae sedis</taxon>
        <taxon>Mucoromycota</taxon>
        <taxon>Mucoromycotina</taxon>
        <taxon>Mucoromycetes</taxon>
        <taxon>Mucorales</taxon>
        <taxon>Mucorineae</taxon>
        <taxon>Mucoraceae</taxon>
        <taxon>Mucor</taxon>
    </lineage>
</organism>